<dbReference type="SUPFAM" id="SSF52172">
    <property type="entry name" value="CheY-like"/>
    <property type="match status" value="1"/>
</dbReference>
<dbReference type="InterPro" id="IPR001789">
    <property type="entry name" value="Sig_transdc_resp-reg_receiver"/>
</dbReference>
<sequence length="129" mass="13651">MQGRAALVDMTMLVVDGHPDTRDMVVEYADLCGAKVISTGTAAEALVVLGAFRVDVVVVQAATLEPEDPGLALVARMQMHPAWRVVPCVFVSPDAPPRSLVAGLRRVVLLRQPIELDAIVRAAIDVGAA</sequence>
<dbReference type="InterPro" id="IPR011006">
    <property type="entry name" value="CheY-like_superfamily"/>
</dbReference>
<dbReference type="KEGG" id="samy:DB32_003020"/>
<dbReference type="EMBL" id="CP011125">
    <property type="protein sequence ID" value="AKF05871.1"/>
    <property type="molecule type" value="Genomic_DNA"/>
</dbReference>
<dbReference type="Gene3D" id="3.40.50.2300">
    <property type="match status" value="1"/>
</dbReference>
<accession>A0A0F6W2U6</accession>
<evidence type="ECO:0000256" key="1">
    <source>
        <dbReference type="PROSITE-ProRule" id="PRU00169"/>
    </source>
</evidence>
<name>A0A0F6W2U6_9BACT</name>
<keyword evidence="4" id="KW-1185">Reference proteome</keyword>
<dbReference type="AlphaFoldDB" id="A0A0F6W2U6"/>
<comment type="caution">
    <text evidence="1">Lacks conserved residue(s) required for the propagation of feature annotation.</text>
</comment>
<evidence type="ECO:0000313" key="4">
    <source>
        <dbReference type="Proteomes" id="UP000034883"/>
    </source>
</evidence>
<dbReference type="Proteomes" id="UP000034883">
    <property type="component" value="Chromosome"/>
</dbReference>
<feature type="domain" description="Response regulatory" evidence="2">
    <location>
        <begin position="11"/>
        <end position="124"/>
    </location>
</feature>
<protein>
    <recommendedName>
        <fullName evidence="2">Response regulatory domain-containing protein</fullName>
    </recommendedName>
</protein>
<dbReference type="GO" id="GO:0000160">
    <property type="term" value="P:phosphorelay signal transduction system"/>
    <property type="evidence" value="ECO:0007669"/>
    <property type="project" value="InterPro"/>
</dbReference>
<organism evidence="3 4">
    <name type="scientific">Sandaracinus amylolyticus</name>
    <dbReference type="NCBI Taxonomy" id="927083"/>
    <lineage>
        <taxon>Bacteria</taxon>
        <taxon>Pseudomonadati</taxon>
        <taxon>Myxococcota</taxon>
        <taxon>Polyangia</taxon>
        <taxon>Polyangiales</taxon>
        <taxon>Sandaracinaceae</taxon>
        <taxon>Sandaracinus</taxon>
    </lineage>
</organism>
<evidence type="ECO:0000259" key="2">
    <source>
        <dbReference type="PROSITE" id="PS50110"/>
    </source>
</evidence>
<evidence type="ECO:0000313" key="3">
    <source>
        <dbReference type="EMBL" id="AKF05871.1"/>
    </source>
</evidence>
<reference evidence="3 4" key="1">
    <citation type="submission" date="2015-03" db="EMBL/GenBank/DDBJ databases">
        <title>Genome assembly of Sandaracinus amylolyticus DSM 53668.</title>
        <authorList>
            <person name="Sharma G."/>
            <person name="Subramanian S."/>
        </authorList>
    </citation>
    <scope>NUCLEOTIDE SEQUENCE [LARGE SCALE GENOMIC DNA]</scope>
    <source>
        <strain evidence="3 4">DSM 53668</strain>
    </source>
</reference>
<dbReference type="PROSITE" id="PS50110">
    <property type="entry name" value="RESPONSE_REGULATORY"/>
    <property type="match status" value="1"/>
</dbReference>
<proteinExistence type="predicted"/>
<gene>
    <name evidence="3" type="ORF">DB32_003020</name>
</gene>